<dbReference type="SUPFAM" id="SSF52833">
    <property type="entry name" value="Thioredoxin-like"/>
    <property type="match status" value="1"/>
</dbReference>
<evidence type="ECO:0000313" key="11">
    <source>
        <dbReference type="EMBL" id="QBG34436.1"/>
    </source>
</evidence>
<keyword evidence="6" id="KW-0408">Iron</keyword>
<dbReference type="Proteomes" id="UP000290244">
    <property type="component" value="Chromosome"/>
</dbReference>
<dbReference type="SUPFAM" id="SSF142019">
    <property type="entry name" value="Nqo1 FMN-binding domain-like"/>
    <property type="match status" value="1"/>
</dbReference>
<dbReference type="Pfam" id="PF10589">
    <property type="entry name" value="NADH_4Fe-4S"/>
    <property type="match status" value="1"/>
</dbReference>
<feature type="domain" description="NADH-ubiquinone oxidoreductase 51kDa subunit iron-sulphur binding" evidence="10">
    <location>
        <begin position="466"/>
        <end position="511"/>
    </location>
</feature>
<dbReference type="InterPro" id="IPR037207">
    <property type="entry name" value="Nuop51_4Fe4S-bd_sf"/>
</dbReference>
<name>A0A4P6P090_9GAMM</name>
<dbReference type="PANTHER" id="PTHR43578">
    <property type="entry name" value="NADH-QUINONE OXIDOREDUCTASE SUBUNIT F"/>
    <property type="match status" value="1"/>
</dbReference>
<evidence type="ECO:0000259" key="10">
    <source>
        <dbReference type="SMART" id="SM00928"/>
    </source>
</evidence>
<evidence type="ECO:0000256" key="8">
    <source>
        <dbReference type="ARBA" id="ARBA00031578"/>
    </source>
</evidence>
<comment type="similarity">
    <text evidence="2">Belongs to the complex I 51 kDa subunit family.</text>
</comment>
<evidence type="ECO:0000256" key="1">
    <source>
        <dbReference type="ARBA" id="ARBA00001917"/>
    </source>
</evidence>
<dbReference type="InterPro" id="IPR019575">
    <property type="entry name" value="Nuop51_4Fe4S-bd"/>
</dbReference>
<evidence type="ECO:0000256" key="4">
    <source>
        <dbReference type="ARBA" id="ARBA00022485"/>
    </source>
</evidence>
<evidence type="ECO:0000256" key="5">
    <source>
        <dbReference type="ARBA" id="ARBA00022723"/>
    </source>
</evidence>
<dbReference type="RefSeq" id="WP_130598641.1">
    <property type="nucleotide sequence ID" value="NZ_CP034759.1"/>
</dbReference>
<dbReference type="Gene3D" id="1.20.1440.230">
    <property type="entry name" value="NADH-ubiquinone oxidoreductase 51kDa subunit, iron-sulphur binding domain"/>
    <property type="match status" value="1"/>
</dbReference>
<keyword evidence="4" id="KW-0004">4Fe-4S</keyword>
<evidence type="ECO:0000256" key="9">
    <source>
        <dbReference type="ARBA" id="ARBA00032787"/>
    </source>
</evidence>
<dbReference type="EMBL" id="CP034759">
    <property type="protein sequence ID" value="QBG34436.1"/>
    <property type="molecule type" value="Genomic_DNA"/>
</dbReference>
<dbReference type="KEGG" id="lsd:EMK97_01125"/>
<dbReference type="Gene3D" id="3.10.20.600">
    <property type="match status" value="1"/>
</dbReference>
<dbReference type="Pfam" id="PF10531">
    <property type="entry name" value="SLBB"/>
    <property type="match status" value="1"/>
</dbReference>
<evidence type="ECO:0000256" key="3">
    <source>
        <dbReference type="ARBA" id="ARBA00019901"/>
    </source>
</evidence>
<dbReference type="Pfam" id="PF01257">
    <property type="entry name" value="2Fe-2S_thioredx"/>
    <property type="match status" value="1"/>
</dbReference>
<dbReference type="SUPFAM" id="SSF140490">
    <property type="entry name" value="Nqo1C-terminal domain-like"/>
    <property type="match status" value="1"/>
</dbReference>
<evidence type="ECO:0000256" key="2">
    <source>
        <dbReference type="ARBA" id="ARBA00007523"/>
    </source>
</evidence>
<organism evidence="11 12">
    <name type="scientific">Litorilituus sediminis</name>
    <dbReference type="NCBI Taxonomy" id="718192"/>
    <lineage>
        <taxon>Bacteria</taxon>
        <taxon>Pseudomonadati</taxon>
        <taxon>Pseudomonadota</taxon>
        <taxon>Gammaproteobacteria</taxon>
        <taxon>Alteromonadales</taxon>
        <taxon>Colwelliaceae</taxon>
        <taxon>Litorilituus</taxon>
    </lineage>
</organism>
<dbReference type="SMART" id="SM00928">
    <property type="entry name" value="NADH_4Fe-4S"/>
    <property type="match status" value="1"/>
</dbReference>
<protein>
    <recommendedName>
        <fullName evidence="3">NADH-quinone oxidoreductase subunit F</fullName>
    </recommendedName>
    <alternativeName>
        <fullName evidence="8">NADH dehydrogenase I subunit F</fullName>
    </alternativeName>
    <alternativeName>
        <fullName evidence="9">NDH-1 subunit F</fullName>
    </alternativeName>
</protein>
<dbReference type="SUPFAM" id="SSF142984">
    <property type="entry name" value="Nqo1 middle domain-like"/>
    <property type="match status" value="1"/>
</dbReference>
<dbReference type="InterPro" id="IPR036249">
    <property type="entry name" value="Thioredoxin-like_sf"/>
</dbReference>
<dbReference type="Pfam" id="PF01512">
    <property type="entry name" value="Complex1_51K"/>
    <property type="match status" value="1"/>
</dbReference>
<dbReference type="Gene3D" id="3.40.50.11540">
    <property type="entry name" value="NADH-ubiquinone oxidoreductase 51kDa subunit"/>
    <property type="match status" value="1"/>
</dbReference>
<evidence type="ECO:0000256" key="7">
    <source>
        <dbReference type="ARBA" id="ARBA00023014"/>
    </source>
</evidence>
<evidence type="ECO:0000256" key="6">
    <source>
        <dbReference type="ARBA" id="ARBA00023004"/>
    </source>
</evidence>
<dbReference type="GO" id="GO:0051539">
    <property type="term" value="F:4 iron, 4 sulfur cluster binding"/>
    <property type="evidence" value="ECO:0007669"/>
    <property type="project" value="UniProtKB-KW"/>
</dbReference>
<dbReference type="AlphaFoldDB" id="A0A4P6P090"/>
<keyword evidence="7" id="KW-0411">Iron-sulfur</keyword>
<proteinExistence type="inferred from homology"/>
<sequence length="561" mass="60368">MSKNLSQLARRKSVEHTLFQELVLSEQEQTPQGKAKLAKAFLVGEAIVQGTASFYDFIEGDNANKQAYVCNGSSCLCAGSQDKVVDKLSEHFGKGNVGHVTCLGRCAQNSAFQIQGNNFSADDIDNLASIAKDPKTQSKEHYHVACTLDEPILTAEIDNVAKYYQLFTELVNNYSVDQLLTKVSDSGLRGRGGAGFPTGFKWRSCLEAQGGEKYIVCNADEGDAGAFSDRYLLEQRPHAVLFGMLMAGYLSGAQTGILYIRDEYPDAIVNTEKAINEFVALALPMPNNWQFRFKIIRGAGAYICGEETALLRSIEGQRPVVSVRPPFPTQSGLFGCPTVVNNVETFGSIHFILDTEHTGEQSCGAKKYLALGNGKSTGSKLISLDSAFVKPGIYEVAMGTPLAEVIALAGGFSKSIKALHIGGPLGGVVPVSKIDELSVDFESFAEAGFLLGHASVIGIPTEFSMIDYMAHLFEFTAAESCGKCYPCQIGSTRGQEMVENAISGKQAIDETLLNDLLETMQLGSLCALGGGVPLPIQNILQYFSAEISPFLNSSNTKVQEA</sequence>
<gene>
    <name evidence="11" type="ORF">EMK97_01125</name>
</gene>
<comment type="cofactor">
    <cofactor evidence="1">
        <name>FMN</name>
        <dbReference type="ChEBI" id="CHEBI:58210"/>
    </cofactor>
</comment>
<dbReference type="InterPro" id="IPR037225">
    <property type="entry name" value="Nuo51_FMN-bd_sf"/>
</dbReference>
<dbReference type="GO" id="GO:0046872">
    <property type="term" value="F:metal ion binding"/>
    <property type="evidence" value="ECO:0007669"/>
    <property type="project" value="UniProtKB-KW"/>
</dbReference>
<dbReference type="OrthoDB" id="9805533at2"/>
<dbReference type="InterPro" id="IPR019554">
    <property type="entry name" value="Soluble_ligand-bd"/>
</dbReference>
<keyword evidence="12" id="KW-1185">Reference proteome</keyword>
<reference evidence="11 12" key="1">
    <citation type="submission" date="2018-12" db="EMBL/GenBank/DDBJ databases">
        <title>Complete genome of Litorilituus sediminis.</title>
        <authorList>
            <person name="Liu A."/>
            <person name="Rong J."/>
        </authorList>
    </citation>
    <scope>NUCLEOTIDE SEQUENCE [LARGE SCALE GENOMIC DNA]</scope>
    <source>
        <strain evidence="11 12">JCM 17549</strain>
    </source>
</reference>
<dbReference type="PANTHER" id="PTHR43578:SF3">
    <property type="entry name" value="NADH-QUINONE OXIDOREDUCTASE SUBUNIT F"/>
    <property type="match status" value="1"/>
</dbReference>
<accession>A0A4P6P090</accession>
<keyword evidence="5" id="KW-0479">Metal-binding</keyword>
<evidence type="ECO:0000313" key="12">
    <source>
        <dbReference type="Proteomes" id="UP000290244"/>
    </source>
</evidence>
<dbReference type="CDD" id="cd02980">
    <property type="entry name" value="TRX_Fd_family"/>
    <property type="match status" value="1"/>
</dbReference>
<dbReference type="InterPro" id="IPR011538">
    <property type="entry name" value="Nuo51_FMN-bd"/>
</dbReference>